<evidence type="ECO:0000313" key="7">
    <source>
        <dbReference type="Proteomes" id="UP000320184"/>
    </source>
</evidence>
<evidence type="ECO:0000256" key="4">
    <source>
        <dbReference type="PIRSR" id="PIRSR610905-2"/>
    </source>
</evidence>
<dbReference type="EMBL" id="VBOT01000079">
    <property type="protein sequence ID" value="TMQ51176.1"/>
    <property type="molecule type" value="Genomic_DNA"/>
</dbReference>
<feature type="binding site" evidence="4">
    <location>
        <position position="232"/>
    </location>
    <ligand>
        <name>substrate</name>
    </ligand>
</feature>
<dbReference type="AlphaFoldDB" id="A0A538SIH9"/>
<comment type="similarity">
    <text evidence="2">Belongs to the glycosyl hydrolase 88 family.</text>
</comment>
<comment type="caution">
    <text evidence="6">The sequence shown here is derived from an EMBL/GenBank/DDBJ whole genome shotgun (WGS) entry which is preliminary data.</text>
</comment>
<dbReference type="Gene3D" id="1.50.10.10">
    <property type="match status" value="1"/>
</dbReference>
<feature type="binding site" evidence="4">
    <location>
        <position position="156"/>
    </location>
    <ligand>
        <name>substrate</name>
    </ligand>
</feature>
<reference evidence="6 7" key="1">
    <citation type="journal article" date="2019" name="Nat. Microbiol.">
        <title>Mediterranean grassland soil C-N compound turnover is dependent on rainfall and depth, and is mediated by genomically divergent microorganisms.</title>
        <authorList>
            <person name="Diamond S."/>
            <person name="Andeer P.F."/>
            <person name="Li Z."/>
            <person name="Crits-Christoph A."/>
            <person name="Burstein D."/>
            <person name="Anantharaman K."/>
            <person name="Lane K.R."/>
            <person name="Thomas B.C."/>
            <person name="Pan C."/>
            <person name="Northen T.R."/>
            <person name="Banfield J.F."/>
        </authorList>
    </citation>
    <scope>NUCLEOTIDE SEQUENCE [LARGE SCALE GENOMIC DNA]</scope>
    <source>
        <strain evidence="6">WS_3</strain>
    </source>
</reference>
<dbReference type="PANTHER" id="PTHR36845">
    <property type="entry name" value="HYDROLASE, PUTATIVE (AFU_ORTHOLOGUE AFUA_7G05090)-RELATED"/>
    <property type="match status" value="1"/>
</dbReference>
<evidence type="ECO:0000256" key="1">
    <source>
        <dbReference type="ARBA" id="ARBA00022801"/>
    </source>
</evidence>
<dbReference type="Pfam" id="PF07470">
    <property type="entry name" value="Glyco_hydro_88"/>
    <property type="match status" value="1"/>
</dbReference>
<dbReference type="PANTHER" id="PTHR36845:SF1">
    <property type="entry name" value="HYDROLASE, PUTATIVE (AFU_ORTHOLOGUE AFUA_7G05090)-RELATED"/>
    <property type="match status" value="1"/>
</dbReference>
<dbReference type="InterPro" id="IPR025965">
    <property type="entry name" value="FlgD/Vpr_Ig-like"/>
</dbReference>
<dbReference type="GO" id="GO:0000272">
    <property type="term" value="P:polysaccharide catabolic process"/>
    <property type="evidence" value="ECO:0007669"/>
    <property type="project" value="TreeGrafter"/>
</dbReference>
<evidence type="ECO:0000256" key="3">
    <source>
        <dbReference type="PIRSR" id="PIRSR610905-1"/>
    </source>
</evidence>
<dbReference type="GO" id="GO:0052757">
    <property type="term" value="F:chondroitin hydrolase activity"/>
    <property type="evidence" value="ECO:0007669"/>
    <property type="project" value="TreeGrafter"/>
</dbReference>
<accession>A0A538SIH9</accession>
<gene>
    <name evidence="6" type="ORF">E6K73_06550</name>
</gene>
<proteinExistence type="inferred from homology"/>
<dbReference type="InterPro" id="IPR052369">
    <property type="entry name" value="UG_Glycosaminoglycan_Hydrolase"/>
</dbReference>
<organism evidence="6 7">
    <name type="scientific">Eiseniibacteriota bacterium</name>
    <dbReference type="NCBI Taxonomy" id="2212470"/>
    <lineage>
        <taxon>Bacteria</taxon>
        <taxon>Candidatus Eiseniibacteriota</taxon>
    </lineage>
</organism>
<feature type="binding site" evidence="4">
    <location>
        <position position="228"/>
    </location>
    <ligand>
        <name>substrate</name>
    </ligand>
</feature>
<feature type="binding site" evidence="4">
    <location>
        <position position="100"/>
    </location>
    <ligand>
        <name>substrate</name>
    </ligand>
</feature>
<dbReference type="Proteomes" id="UP000320184">
    <property type="component" value="Unassembled WGS sequence"/>
</dbReference>
<sequence length="473" mass="52360">MLALPLRAAPLVVPADHALQFAEQQLTATVSEVNDPTRFPRSTLSDGSWRIEDSGAWTSGFFPGCLWLMFQRTSGSTWRTWASSWTAQMEGEKNDTSSHDVGFKIFCSFGNGYRLTFDPAYRDVVIAGARSLATRYSPIVGCTRSWNNRHFPVIIDNIMNLEILFWAARHGGDPAWYDMAVSHALKTRQNHVRADGSTYHLVDYDPNTGAVLGKETVQGYSTESTWARGQAWAVYGFTMTYRETGDARFLDTARQVADYFIDHLPTDHVPYWDFEAPNIPNEKKDSSAAAIAASGLLELSTLVTDGASRTRYREAAFQVLESLCSPAYLAEGTTSSGILLHGVGNKPANTEVDVSLIYGDYYFIEALLRYVTLATDVAPALEGYLLEPPLPNPFDSGMHVGFQVPRACHVEVSIVDVRGAGIRTLARGEYSPGRYGVTWNGARRDGTPAPSGTYFCVFRAGSFHQTRKIRLIR</sequence>
<feature type="binding site" evidence="4">
    <location>
        <position position="216"/>
    </location>
    <ligand>
        <name>substrate</name>
    </ligand>
</feature>
<protein>
    <submittedName>
        <fullName evidence="6">Glucuronylhydrolase</fullName>
    </submittedName>
</protein>
<evidence type="ECO:0000259" key="5">
    <source>
        <dbReference type="Pfam" id="PF13860"/>
    </source>
</evidence>
<name>A0A538SIH9_UNCEI</name>
<dbReference type="InterPro" id="IPR010905">
    <property type="entry name" value="Glyco_hydro_88"/>
</dbReference>
<dbReference type="Gene3D" id="2.60.40.4070">
    <property type="match status" value="1"/>
</dbReference>
<dbReference type="InterPro" id="IPR008928">
    <property type="entry name" value="6-hairpin_glycosidase_sf"/>
</dbReference>
<dbReference type="InterPro" id="IPR012341">
    <property type="entry name" value="6hp_glycosidase-like_sf"/>
</dbReference>
<dbReference type="SUPFAM" id="SSF48208">
    <property type="entry name" value="Six-hairpin glycosidases"/>
    <property type="match status" value="1"/>
</dbReference>
<feature type="active site" description="Nucleophile" evidence="3">
    <location>
        <position position="100"/>
    </location>
</feature>
<evidence type="ECO:0000256" key="2">
    <source>
        <dbReference type="ARBA" id="ARBA00038358"/>
    </source>
</evidence>
<keyword evidence="1 6" id="KW-0378">Hydrolase</keyword>
<evidence type="ECO:0000313" key="6">
    <source>
        <dbReference type="EMBL" id="TMQ51176.1"/>
    </source>
</evidence>
<dbReference type="Pfam" id="PF13860">
    <property type="entry name" value="FlgD_ig"/>
    <property type="match status" value="1"/>
</dbReference>
<feature type="active site" description="Proton donor" evidence="3">
    <location>
        <position position="156"/>
    </location>
</feature>
<feature type="domain" description="FlgD/Vpr Ig-like" evidence="5">
    <location>
        <begin position="394"/>
        <end position="454"/>
    </location>
</feature>